<dbReference type="AlphaFoldDB" id="A0A7R9KCV4"/>
<dbReference type="NCBIfam" id="TIGR00104">
    <property type="entry name" value="tRNA_TsaA"/>
    <property type="match status" value="1"/>
</dbReference>
<dbReference type="CDD" id="cd09281">
    <property type="entry name" value="UPF0066"/>
    <property type="match status" value="1"/>
</dbReference>
<dbReference type="InterPro" id="IPR036413">
    <property type="entry name" value="YaeB-like_sf"/>
</dbReference>
<dbReference type="Pfam" id="PF01980">
    <property type="entry name" value="TrmO_N"/>
    <property type="match status" value="1"/>
</dbReference>
<evidence type="ECO:0000256" key="2">
    <source>
        <dbReference type="ARBA" id="ARBA00033753"/>
    </source>
</evidence>
<dbReference type="OrthoDB" id="4882at2759"/>
<keyword evidence="1" id="KW-0949">S-adenosyl-L-methionine</keyword>
<evidence type="ECO:0000313" key="6">
    <source>
        <dbReference type="Proteomes" id="UP000759131"/>
    </source>
</evidence>
<proteinExistence type="inferred from homology"/>
<dbReference type="InterPro" id="IPR036414">
    <property type="entry name" value="YaeB_N_sf"/>
</dbReference>
<sequence>LGLIQLGDNCIEFVANHCDQCINVITSGLSTGNTICETQTRVVQIDSGVNNMSCESVKPTKLDECLQPIGYMRSIFNRKNGTPRQASICPQSKGFIDLNKCVFNNPDHCLQGLQHFSHIWILYNFHLNTNKKCHSKVRPPRLDGQSCGVFASRSPHRPNPIGLSLVKLDEVRVNYCFICELKDGLVYVSGIDILDGTPIIDIKPYIKQYDFPESAADCDQNTKNTDLTNDSPQPETEDTAEETRGGNDWIDGSVVSEVSVEFTTKSLQQLKNFHKRDDENVCKYCLKHLEGFEDSKNAIKNLLRADPRSVYRRNKCVDRLYYFTIDSLHITSWFDIETNVVEVLKIKPFVT</sequence>
<dbReference type="InterPro" id="IPR023370">
    <property type="entry name" value="TrmO-like_N"/>
</dbReference>
<dbReference type="PROSITE" id="PS01318">
    <property type="entry name" value="TSAA_1"/>
    <property type="match status" value="1"/>
</dbReference>
<comment type="similarity">
    <text evidence="2">Belongs to the tRNA methyltransferase O family.</text>
</comment>
<feature type="compositionally biased region" description="Polar residues" evidence="3">
    <location>
        <begin position="219"/>
        <end position="234"/>
    </location>
</feature>
<feature type="domain" description="TsaA-like" evidence="4">
    <location>
        <begin position="66"/>
        <end position="214"/>
    </location>
</feature>
<dbReference type="EMBL" id="OC854644">
    <property type="protein sequence ID" value="CAD7619865.1"/>
    <property type="molecule type" value="Genomic_DNA"/>
</dbReference>
<dbReference type="SUPFAM" id="SSF118196">
    <property type="entry name" value="YaeB-like"/>
    <property type="match status" value="1"/>
</dbReference>
<evidence type="ECO:0000313" key="5">
    <source>
        <dbReference type="EMBL" id="CAD7619865.1"/>
    </source>
</evidence>
<dbReference type="PROSITE" id="PS51668">
    <property type="entry name" value="TSAA_2"/>
    <property type="match status" value="1"/>
</dbReference>
<evidence type="ECO:0000259" key="4">
    <source>
        <dbReference type="PROSITE" id="PS51668"/>
    </source>
</evidence>
<name>A0A7R9KCV4_9ACAR</name>
<dbReference type="PANTHER" id="PTHR12818:SF0">
    <property type="entry name" value="TRNA (ADENINE(37)-N6)-METHYLTRANSFERASE"/>
    <property type="match status" value="1"/>
</dbReference>
<dbReference type="PANTHER" id="PTHR12818">
    <property type="entry name" value="TRNA (ADENINE(37)-N6)-METHYLTRANSFERASE"/>
    <property type="match status" value="1"/>
</dbReference>
<protein>
    <recommendedName>
        <fullName evidence="4">TsaA-like domain-containing protein</fullName>
    </recommendedName>
</protein>
<gene>
    <name evidence="5" type="ORF">OSB1V03_LOCUS362</name>
</gene>
<dbReference type="InterPro" id="IPR023368">
    <property type="entry name" value="UPF0066_cons_site"/>
</dbReference>
<dbReference type="InterPro" id="IPR040372">
    <property type="entry name" value="YaeB-like"/>
</dbReference>
<feature type="non-terminal residue" evidence="5">
    <location>
        <position position="1"/>
    </location>
</feature>
<keyword evidence="6" id="KW-1185">Reference proteome</keyword>
<feature type="region of interest" description="Disordered" evidence="3">
    <location>
        <begin position="216"/>
        <end position="246"/>
    </location>
</feature>
<evidence type="ECO:0000256" key="3">
    <source>
        <dbReference type="SAM" id="MobiDB-lite"/>
    </source>
</evidence>
<dbReference type="Proteomes" id="UP000759131">
    <property type="component" value="Unassembled WGS sequence"/>
</dbReference>
<dbReference type="Gene3D" id="2.40.30.70">
    <property type="entry name" value="YaeB-like"/>
    <property type="match status" value="1"/>
</dbReference>
<dbReference type="EMBL" id="CAJPIZ010000069">
    <property type="protein sequence ID" value="CAG2100295.1"/>
    <property type="molecule type" value="Genomic_DNA"/>
</dbReference>
<feature type="non-terminal residue" evidence="5">
    <location>
        <position position="351"/>
    </location>
</feature>
<dbReference type="Gene3D" id="3.30.2310.10">
    <property type="entry name" value="YaeB-like"/>
    <property type="match status" value="1"/>
</dbReference>
<evidence type="ECO:0000256" key="1">
    <source>
        <dbReference type="ARBA" id="ARBA00022691"/>
    </source>
</evidence>
<dbReference type="FunFam" id="3.30.2310.10:FF:000002">
    <property type="entry name" value="tRNA methyltransferase O"/>
    <property type="match status" value="1"/>
</dbReference>
<organism evidence="5">
    <name type="scientific">Medioppia subpectinata</name>
    <dbReference type="NCBI Taxonomy" id="1979941"/>
    <lineage>
        <taxon>Eukaryota</taxon>
        <taxon>Metazoa</taxon>
        <taxon>Ecdysozoa</taxon>
        <taxon>Arthropoda</taxon>
        <taxon>Chelicerata</taxon>
        <taxon>Arachnida</taxon>
        <taxon>Acari</taxon>
        <taxon>Acariformes</taxon>
        <taxon>Sarcoptiformes</taxon>
        <taxon>Oribatida</taxon>
        <taxon>Brachypylina</taxon>
        <taxon>Oppioidea</taxon>
        <taxon>Oppiidae</taxon>
        <taxon>Medioppia</taxon>
    </lineage>
</organism>
<reference evidence="5" key="1">
    <citation type="submission" date="2020-11" db="EMBL/GenBank/DDBJ databases">
        <authorList>
            <person name="Tran Van P."/>
        </authorList>
    </citation>
    <scope>NUCLEOTIDE SEQUENCE</scope>
</reference>
<accession>A0A7R9KCV4</accession>